<gene>
    <name evidence="3" type="primary">20354547</name>
    <name evidence="2" type="ORF">GGTG_14089</name>
</gene>
<keyword evidence="4" id="KW-1185">Reference proteome</keyword>
<dbReference type="EMBL" id="GL385526">
    <property type="protein sequence ID" value="EJT68331.1"/>
    <property type="molecule type" value="Genomic_DNA"/>
</dbReference>
<proteinExistence type="predicted"/>
<evidence type="ECO:0000313" key="4">
    <source>
        <dbReference type="Proteomes" id="UP000006039"/>
    </source>
</evidence>
<dbReference type="AlphaFoldDB" id="J3PKM6"/>
<sequence length="342" mass="37162">MRRWIEPQVQPETVVAAVKRVRVSTDPASVNGKADEGREDVLPAKRHFPRKNENQFTSLLWRRVSSLRAVVFRFQRGNPLKQALGFLCTRRCRRMRPILIVAVLESKSVDAASGDSDVPEPSVTSMAGLGDESPASPVALDAEYDRPVPASPASRHALACAAGSSCRQGDGCARHPNLSAFYRRLRDAKSLKAKADNEGSEGDEPEPADAGLLLQPPNSQDRIDFPAVPPQVVESRARTPHCRTTRAPASSNRRMPSHAFSPRAHAAPPPVVGLIYNREHRHPLVLDDGGEQNEDCSVVPPQAQESRAGMPSLSGDESGNESELANTEPSMQPSTSQEQVNL</sequence>
<dbReference type="EnsemblFungi" id="EJT68331">
    <property type="protein sequence ID" value="EJT68331"/>
    <property type="gene ID" value="GGTG_14089"/>
</dbReference>
<reference evidence="4" key="1">
    <citation type="submission" date="2010-07" db="EMBL/GenBank/DDBJ databases">
        <title>The genome sequence of Gaeumannomyces graminis var. tritici strain R3-111a-1.</title>
        <authorList>
            <consortium name="The Broad Institute Genome Sequencing Platform"/>
            <person name="Ma L.-J."/>
            <person name="Dead R."/>
            <person name="Young S."/>
            <person name="Zeng Q."/>
            <person name="Koehrsen M."/>
            <person name="Alvarado L."/>
            <person name="Berlin A."/>
            <person name="Chapman S.B."/>
            <person name="Chen Z."/>
            <person name="Freedman E."/>
            <person name="Gellesch M."/>
            <person name="Goldberg J."/>
            <person name="Griggs A."/>
            <person name="Gujja S."/>
            <person name="Heilman E.R."/>
            <person name="Heiman D."/>
            <person name="Hepburn T."/>
            <person name="Howarth C."/>
            <person name="Jen D."/>
            <person name="Larson L."/>
            <person name="Mehta T."/>
            <person name="Neiman D."/>
            <person name="Pearson M."/>
            <person name="Roberts A."/>
            <person name="Saif S."/>
            <person name="Shea T."/>
            <person name="Shenoy N."/>
            <person name="Sisk P."/>
            <person name="Stolte C."/>
            <person name="Sykes S."/>
            <person name="Walk T."/>
            <person name="White J."/>
            <person name="Yandava C."/>
            <person name="Haas B."/>
            <person name="Nusbaum C."/>
            <person name="Birren B."/>
        </authorList>
    </citation>
    <scope>NUCLEOTIDE SEQUENCE [LARGE SCALE GENOMIC DNA]</scope>
    <source>
        <strain evidence="4">R3-111a-1</strain>
    </source>
</reference>
<dbReference type="eggNOG" id="ENOG502T41N">
    <property type="taxonomic scope" value="Eukaryota"/>
</dbReference>
<reference evidence="3" key="5">
    <citation type="submission" date="2018-04" db="UniProtKB">
        <authorList>
            <consortium name="EnsemblFungi"/>
        </authorList>
    </citation>
    <scope>IDENTIFICATION</scope>
    <source>
        <strain evidence="3">R3-111a-1</strain>
    </source>
</reference>
<reference evidence="2" key="3">
    <citation type="submission" date="2010-09" db="EMBL/GenBank/DDBJ databases">
        <title>Annotation of Gaeumannomyces graminis var. tritici R3-111a-1.</title>
        <authorList>
            <consortium name="The Broad Institute Genome Sequencing Platform"/>
            <person name="Ma L.-J."/>
            <person name="Dead R."/>
            <person name="Young S.K."/>
            <person name="Zeng Q."/>
            <person name="Gargeya S."/>
            <person name="Fitzgerald M."/>
            <person name="Haas B."/>
            <person name="Abouelleil A."/>
            <person name="Alvarado L."/>
            <person name="Arachchi H.M."/>
            <person name="Berlin A."/>
            <person name="Brown A."/>
            <person name="Chapman S.B."/>
            <person name="Chen Z."/>
            <person name="Dunbar C."/>
            <person name="Freedman E."/>
            <person name="Gearin G."/>
            <person name="Gellesch M."/>
            <person name="Goldberg J."/>
            <person name="Griggs A."/>
            <person name="Gujja S."/>
            <person name="Heiman D."/>
            <person name="Howarth C."/>
            <person name="Larson L."/>
            <person name="Lui A."/>
            <person name="MacDonald P.J.P."/>
            <person name="Mehta T."/>
            <person name="Montmayeur A."/>
            <person name="Murphy C."/>
            <person name="Neiman D."/>
            <person name="Pearson M."/>
            <person name="Priest M."/>
            <person name="Roberts A."/>
            <person name="Saif S."/>
            <person name="Shea T."/>
            <person name="Shenoy N."/>
            <person name="Sisk P."/>
            <person name="Stolte C."/>
            <person name="Sykes S."/>
            <person name="Yandava C."/>
            <person name="Wortman J."/>
            <person name="Nusbaum C."/>
            <person name="Birren B."/>
        </authorList>
    </citation>
    <scope>NUCLEOTIDE SEQUENCE</scope>
    <source>
        <strain evidence="2">R3-111a-1</strain>
    </source>
</reference>
<dbReference type="RefSeq" id="XP_009230280.1">
    <property type="nucleotide sequence ID" value="XM_009232016.1"/>
</dbReference>
<feature type="compositionally biased region" description="Polar residues" evidence="1">
    <location>
        <begin position="315"/>
        <end position="342"/>
    </location>
</feature>
<feature type="region of interest" description="Disordered" evidence="1">
    <location>
        <begin position="192"/>
        <end position="266"/>
    </location>
</feature>
<reference evidence="2" key="2">
    <citation type="submission" date="2010-07" db="EMBL/GenBank/DDBJ databases">
        <authorList>
            <consortium name="The Broad Institute Genome Sequencing Platform"/>
            <consortium name="Broad Institute Genome Sequencing Center for Infectious Disease"/>
            <person name="Ma L.-J."/>
            <person name="Dead R."/>
            <person name="Young S."/>
            <person name="Zeng Q."/>
            <person name="Koehrsen M."/>
            <person name="Alvarado L."/>
            <person name="Berlin A."/>
            <person name="Chapman S.B."/>
            <person name="Chen Z."/>
            <person name="Freedman E."/>
            <person name="Gellesch M."/>
            <person name="Goldberg J."/>
            <person name="Griggs A."/>
            <person name="Gujja S."/>
            <person name="Heilman E.R."/>
            <person name="Heiman D."/>
            <person name="Hepburn T."/>
            <person name="Howarth C."/>
            <person name="Jen D."/>
            <person name="Larson L."/>
            <person name="Mehta T."/>
            <person name="Neiman D."/>
            <person name="Pearson M."/>
            <person name="Roberts A."/>
            <person name="Saif S."/>
            <person name="Shea T."/>
            <person name="Shenoy N."/>
            <person name="Sisk P."/>
            <person name="Stolte C."/>
            <person name="Sykes S."/>
            <person name="Walk T."/>
            <person name="White J."/>
            <person name="Yandava C."/>
            <person name="Haas B."/>
            <person name="Nusbaum C."/>
            <person name="Birren B."/>
        </authorList>
    </citation>
    <scope>NUCLEOTIDE SEQUENCE</scope>
    <source>
        <strain evidence="2">R3-111a-1</strain>
    </source>
</reference>
<protein>
    <submittedName>
        <fullName evidence="2 3">Uncharacterized protein</fullName>
    </submittedName>
</protein>
<dbReference type="OrthoDB" id="4590803at2759"/>
<accession>J3PKM6</accession>
<organism evidence="2">
    <name type="scientific">Gaeumannomyces tritici (strain R3-111a-1)</name>
    <name type="common">Wheat and barley take-all root rot fungus</name>
    <name type="synonym">Gaeumannomyces graminis var. tritici</name>
    <dbReference type="NCBI Taxonomy" id="644352"/>
    <lineage>
        <taxon>Eukaryota</taxon>
        <taxon>Fungi</taxon>
        <taxon>Dikarya</taxon>
        <taxon>Ascomycota</taxon>
        <taxon>Pezizomycotina</taxon>
        <taxon>Sordariomycetes</taxon>
        <taxon>Sordariomycetidae</taxon>
        <taxon>Magnaporthales</taxon>
        <taxon>Magnaporthaceae</taxon>
        <taxon>Gaeumannomyces</taxon>
    </lineage>
</organism>
<name>J3PKM6_GAET3</name>
<evidence type="ECO:0000256" key="1">
    <source>
        <dbReference type="SAM" id="MobiDB-lite"/>
    </source>
</evidence>
<dbReference type="HOGENOM" id="CLU_811446_0_0_1"/>
<evidence type="ECO:0000313" key="2">
    <source>
        <dbReference type="EMBL" id="EJT68331.1"/>
    </source>
</evidence>
<dbReference type="VEuPathDB" id="FungiDB:GGTG_14089"/>
<dbReference type="GeneID" id="20354547"/>
<reference evidence="3" key="4">
    <citation type="journal article" date="2015" name="G3 (Bethesda)">
        <title>Genome sequences of three phytopathogenic species of the Magnaporthaceae family of fungi.</title>
        <authorList>
            <person name="Okagaki L.H."/>
            <person name="Nunes C.C."/>
            <person name="Sailsbery J."/>
            <person name="Clay B."/>
            <person name="Brown D."/>
            <person name="John T."/>
            <person name="Oh Y."/>
            <person name="Young N."/>
            <person name="Fitzgerald M."/>
            <person name="Haas B.J."/>
            <person name="Zeng Q."/>
            <person name="Young S."/>
            <person name="Adiconis X."/>
            <person name="Fan L."/>
            <person name="Levin J.Z."/>
            <person name="Mitchell T.K."/>
            <person name="Okubara P.A."/>
            <person name="Farman M.L."/>
            <person name="Kohn L.M."/>
            <person name="Birren B."/>
            <person name="Ma L.-J."/>
            <person name="Dean R.A."/>
        </authorList>
    </citation>
    <scope>NUCLEOTIDE SEQUENCE</scope>
    <source>
        <strain evidence="3">R3-111a-1</strain>
    </source>
</reference>
<feature type="region of interest" description="Disordered" evidence="1">
    <location>
        <begin position="285"/>
        <end position="342"/>
    </location>
</feature>
<feature type="region of interest" description="Disordered" evidence="1">
    <location>
        <begin position="111"/>
        <end position="137"/>
    </location>
</feature>
<feature type="compositionally biased region" description="Acidic residues" evidence="1">
    <location>
        <begin position="198"/>
        <end position="207"/>
    </location>
</feature>
<evidence type="ECO:0000313" key="3">
    <source>
        <dbReference type="EnsemblFungi" id="EJT68331"/>
    </source>
</evidence>
<dbReference type="Proteomes" id="UP000006039">
    <property type="component" value="Unassembled WGS sequence"/>
</dbReference>